<feature type="transmembrane region" description="Helical" evidence="1">
    <location>
        <begin position="141"/>
        <end position="168"/>
    </location>
</feature>
<proteinExistence type="predicted"/>
<reference evidence="2" key="1">
    <citation type="submission" date="2021-01" db="EMBL/GenBank/DDBJ databases">
        <title>Marivirga aurantiaca sp. nov., isolated from intertidal surface sediments.</title>
        <authorList>
            <person name="Zhang M."/>
        </authorList>
    </citation>
    <scope>NUCLEOTIDE SEQUENCE</scope>
    <source>
        <strain evidence="2">S37H4</strain>
    </source>
</reference>
<dbReference type="PANTHER" id="PTHR33802:SF1">
    <property type="entry name" value="XK-RELATED PROTEIN"/>
    <property type="match status" value="1"/>
</dbReference>
<evidence type="ECO:0000313" key="3">
    <source>
        <dbReference type="Proteomes" id="UP000611723"/>
    </source>
</evidence>
<feature type="transmembrane region" description="Helical" evidence="1">
    <location>
        <begin position="180"/>
        <end position="199"/>
    </location>
</feature>
<sequence>MSRLLLLFLNTITLIAVIIVNGLAGSGQIGNKSVGEVSRAYDTLITPSAYAFSIWGLIYLMLTAFVIYQWVTYFRKNNQWIIDKTGLYFTIANLVNIGWLFLWLNEYIGLSVIVMFILLASLLTLVFRLDLEKKDEPVRIIFFVWWPLAIYIGWIIIASVTNVAVFLVSIGWEGFPLTSQIWTIFMVLVAMGIYLFMIFSRNLRESAVVGIWALIAIAVKQYPVNTGIAVTAIVATVVLLVATLYHGYKNRTTAPLMKLKRGEF</sequence>
<comment type="caution">
    <text evidence="2">The sequence shown here is derived from an EMBL/GenBank/DDBJ whole genome shotgun (WGS) entry which is preliminary data.</text>
</comment>
<feature type="transmembrane region" description="Helical" evidence="1">
    <location>
        <begin position="86"/>
        <end position="104"/>
    </location>
</feature>
<organism evidence="2 3">
    <name type="scientific">Marivirga aurantiaca</name>
    <dbReference type="NCBI Taxonomy" id="2802615"/>
    <lineage>
        <taxon>Bacteria</taxon>
        <taxon>Pseudomonadati</taxon>
        <taxon>Bacteroidota</taxon>
        <taxon>Cytophagia</taxon>
        <taxon>Cytophagales</taxon>
        <taxon>Marivirgaceae</taxon>
        <taxon>Marivirga</taxon>
    </lineage>
</organism>
<keyword evidence="1" id="KW-1133">Transmembrane helix</keyword>
<evidence type="ECO:0008006" key="4">
    <source>
        <dbReference type="Google" id="ProtNLM"/>
    </source>
</evidence>
<dbReference type="RefSeq" id="WP_201430559.1">
    <property type="nucleotide sequence ID" value="NZ_JAEQBW010000002.1"/>
</dbReference>
<accession>A0A935C7G2</accession>
<feature type="transmembrane region" description="Helical" evidence="1">
    <location>
        <begin position="228"/>
        <end position="248"/>
    </location>
</feature>
<dbReference type="PANTHER" id="PTHR33802">
    <property type="entry name" value="SI:CH211-161H7.5-RELATED"/>
    <property type="match status" value="1"/>
</dbReference>
<dbReference type="InterPro" id="IPR038330">
    <property type="entry name" value="TspO/MBR-related_sf"/>
</dbReference>
<dbReference type="AlphaFoldDB" id="A0A935C7G2"/>
<name>A0A935C7G2_9BACT</name>
<dbReference type="Proteomes" id="UP000611723">
    <property type="component" value="Unassembled WGS sequence"/>
</dbReference>
<feature type="transmembrane region" description="Helical" evidence="1">
    <location>
        <begin position="48"/>
        <end position="74"/>
    </location>
</feature>
<feature type="transmembrane region" description="Helical" evidence="1">
    <location>
        <begin position="110"/>
        <end position="129"/>
    </location>
</feature>
<dbReference type="Gene3D" id="1.20.1260.100">
    <property type="entry name" value="TspO/MBR protein"/>
    <property type="match status" value="1"/>
</dbReference>
<feature type="transmembrane region" description="Helical" evidence="1">
    <location>
        <begin position="206"/>
        <end position="222"/>
    </location>
</feature>
<evidence type="ECO:0000313" key="2">
    <source>
        <dbReference type="EMBL" id="MBK6264894.1"/>
    </source>
</evidence>
<keyword evidence="1" id="KW-0472">Membrane</keyword>
<gene>
    <name evidence="2" type="ORF">JKA74_07585</name>
</gene>
<evidence type="ECO:0000256" key="1">
    <source>
        <dbReference type="SAM" id="Phobius"/>
    </source>
</evidence>
<protein>
    <recommendedName>
        <fullName evidence="4">Tryptophan-rich sensory protein</fullName>
    </recommendedName>
</protein>
<dbReference type="EMBL" id="JAEQBW010000002">
    <property type="protein sequence ID" value="MBK6264894.1"/>
    <property type="molecule type" value="Genomic_DNA"/>
</dbReference>
<keyword evidence="3" id="KW-1185">Reference proteome</keyword>
<keyword evidence="1" id="KW-0812">Transmembrane</keyword>